<proteinExistence type="predicted"/>
<sequence length="383" mass="43631">MVNYSTIDYYRLPKAIATSQDMTSTTKIVYSLIYTMQPFNASNAFIESTINASEWAIKKAITSLKKQGYIFVRCTYKGTRTRNRNIKITGKKQQPSLIIPSAVFCSADITHTDKIIYGVIAFYSKNNDGVKFRNDFLAQTVGITPRTVITSMKRLEKARFIATEYTDGERIIKPKIAVYSHHIAVDALKANKHIRVTHELERVASKLARQYGDKRTAYAINLIFKNKGRGFNFKLVKYVLDEWNEKGLFKVNQIKNDQHKQAFNISLDELKKLKYKPLSSPPNHQDIPNQPVDTETDLNGLALDIEESDQIAQIKQLSITHKLSWSSETLKLWLSILTPLQIIQVINTAVKNNKTANINSSLNHFFDYKGEITQAYINKALGV</sequence>
<accession>M5J7C4</accession>
<dbReference type="Proteomes" id="UP000011912">
    <property type="component" value="Unassembled WGS sequence"/>
</dbReference>
<reference evidence="1 2" key="1">
    <citation type="journal article" date="2013" name="Genome Announc.">
        <title>Genome Sequence of Lactobacillus saerimneri 30a (Formerly Lactobacillus sp. Strain 30a), a Reference Lactic Acid Bacterium Strain Producing Biogenic Amines.</title>
        <authorList>
            <person name="Romano A."/>
            <person name="Trip H."/>
            <person name="Campbell-Sills H."/>
            <person name="Bouchez O."/>
            <person name="Sherman D."/>
            <person name="Lolkema J.S."/>
            <person name="Lucas P.M."/>
        </authorList>
    </citation>
    <scope>NUCLEOTIDE SEQUENCE [LARGE SCALE GENOMIC DNA]</scope>
    <source>
        <strain evidence="1 2">30a</strain>
    </source>
</reference>
<dbReference type="PATRIC" id="fig|1227363.6.peg.304"/>
<gene>
    <name evidence="1" type="ORF">D271_01562</name>
</gene>
<comment type="caution">
    <text evidence="1">The sequence shown here is derived from an EMBL/GenBank/DDBJ whole genome shotgun (WGS) entry which is preliminary data.</text>
</comment>
<evidence type="ECO:0000313" key="1">
    <source>
        <dbReference type="EMBL" id="EKW99517.1"/>
    </source>
</evidence>
<dbReference type="EMBL" id="ANAG01000005">
    <property type="protein sequence ID" value="EKW99517.1"/>
    <property type="molecule type" value="Genomic_DNA"/>
</dbReference>
<organism evidence="1 2">
    <name type="scientific">Ligilactobacillus saerimneri 30a</name>
    <dbReference type="NCBI Taxonomy" id="1227363"/>
    <lineage>
        <taxon>Bacteria</taxon>
        <taxon>Bacillati</taxon>
        <taxon>Bacillota</taxon>
        <taxon>Bacilli</taxon>
        <taxon>Lactobacillales</taxon>
        <taxon>Lactobacillaceae</taxon>
        <taxon>Ligilactobacillus</taxon>
    </lineage>
</organism>
<name>M5J7C4_9LACO</name>
<dbReference type="STRING" id="1227363.D271_01562"/>
<dbReference type="AlphaFoldDB" id="M5J7C4"/>
<keyword evidence="2" id="KW-1185">Reference proteome</keyword>
<dbReference type="Pfam" id="PF13730">
    <property type="entry name" value="HTH_36"/>
    <property type="match status" value="1"/>
</dbReference>
<protein>
    <submittedName>
        <fullName evidence="1">Uncharacterized protein</fullName>
    </submittedName>
</protein>
<dbReference type="RefSeq" id="WP_009551763.1">
    <property type="nucleotide sequence ID" value="NZ_ANAG01000005.1"/>
</dbReference>
<evidence type="ECO:0000313" key="2">
    <source>
        <dbReference type="Proteomes" id="UP000011912"/>
    </source>
</evidence>